<organism evidence="9 10">
    <name type="scientific">Nocardioides astragali</name>
    <dbReference type="NCBI Taxonomy" id="1776736"/>
    <lineage>
        <taxon>Bacteria</taxon>
        <taxon>Bacillati</taxon>
        <taxon>Actinomycetota</taxon>
        <taxon>Actinomycetes</taxon>
        <taxon>Propionibacteriales</taxon>
        <taxon>Nocardioidaceae</taxon>
        <taxon>Nocardioides</taxon>
    </lineage>
</organism>
<protein>
    <recommendedName>
        <fullName evidence="8">Probable membrane transporter protein</fullName>
    </recommendedName>
</protein>
<name>A0ABW2N161_9ACTN</name>
<dbReference type="Pfam" id="PF01925">
    <property type="entry name" value="TauE"/>
    <property type="match status" value="1"/>
</dbReference>
<dbReference type="PANTHER" id="PTHR30269">
    <property type="entry name" value="TRANSMEMBRANE PROTEIN YFCA"/>
    <property type="match status" value="1"/>
</dbReference>
<feature type="transmembrane region" description="Helical" evidence="8">
    <location>
        <begin position="91"/>
        <end position="108"/>
    </location>
</feature>
<evidence type="ECO:0000256" key="3">
    <source>
        <dbReference type="ARBA" id="ARBA00022448"/>
    </source>
</evidence>
<dbReference type="RefSeq" id="WP_255889689.1">
    <property type="nucleotide sequence ID" value="NZ_JAFMZM010000002.1"/>
</dbReference>
<proteinExistence type="inferred from homology"/>
<keyword evidence="6 8" id="KW-1133">Transmembrane helix</keyword>
<dbReference type="Proteomes" id="UP001596524">
    <property type="component" value="Unassembled WGS sequence"/>
</dbReference>
<dbReference type="PANTHER" id="PTHR30269:SF37">
    <property type="entry name" value="MEMBRANE TRANSPORTER PROTEIN"/>
    <property type="match status" value="1"/>
</dbReference>
<feature type="transmembrane region" description="Helical" evidence="8">
    <location>
        <begin position="180"/>
        <end position="200"/>
    </location>
</feature>
<dbReference type="EMBL" id="JBHTCH010000004">
    <property type="protein sequence ID" value="MFC7359584.1"/>
    <property type="molecule type" value="Genomic_DNA"/>
</dbReference>
<keyword evidence="3" id="KW-0813">Transport</keyword>
<reference evidence="10" key="1">
    <citation type="journal article" date="2019" name="Int. J. Syst. Evol. Microbiol.">
        <title>The Global Catalogue of Microorganisms (GCM) 10K type strain sequencing project: providing services to taxonomists for standard genome sequencing and annotation.</title>
        <authorList>
            <consortium name="The Broad Institute Genomics Platform"/>
            <consortium name="The Broad Institute Genome Sequencing Center for Infectious Disease"/>
            <person name="Wu L."/>
            <person name="Ma J."/>
        </authorList>
    </citation>
    <scope>NUCLEOTIDE SEQUENCE [LARGE SCALE GENOMIC DNA]</scope>
    <source>
        <strain evidence="10">FCH27</strain>
    </source>
</reference>
<evidence type="ECO:0000256" key="8">
    <source>
        <dbReference type="RuleBase" id="RU363041"/>
    </source>
</evidence>
<feature type="transmembrane region" description="Helical" evidence="8">
    <location>
        <begin position="120"/>
        <end position="145"/>
    </location>
</feature>
<accession>A0ABW2N161</accession>
<comment type="subcellular location">
    <subcellularLocation>
        <location evidence="1 8">Cell membrane</location>
        <topology evidence="1 8">Multi-pass membrane protein</topology>
    </subcellularLocation>
</comment>
<evidence type="ECO:0000256" key="2">
    <source>
        <dbReference type="ARBA" id="ARBA00009142"/>
    </source>
</evidence>
<keyword evidence="10" id="KW-1185">Reference proteome</keyword>
<sequence length="234" mass="24286">MVVIALIVAVGSFVQATIGLGLGLLGAPLIALIEPALVPTLLLVLSIPVSSGVLWVERHHVSWRVIAWALPARIPGTVIGVWLTTAFSDRGLGIVVGLMVLGAVWLTFHTVEVAQTRVTLIAAGLAAGTTGTAAAIGGPPMAIVLAHRPPREVRGTLSMFFVVGSVMSVLLFWAEGELPGASVALALAYLPLVALAFWAGHRAHTRIPRETFRRAVLLLCAGAAAVLLVKSALG</sequence>
<dbReference type="InterPro" id="IPR002781">
    <property type="entry name" value="TM_pro_TauE-like"/>
</dbReference>
<evidence type="ECO:0000256" key="1">
    <source>
        <dbReference type="ARBA" id="ARBA00004651"/>
    </source>
</evidence>
<feature type="transmembrane region" description="Helical" evidence="8">
    <location>
        <begin position="36"/>
        <end position="56"/>
    </location>
</feature>
<keyword evidence="4 8" id="KW-1003">Cell membrane</keyword>
<evidence type="ECO:0000313" key="10">
    <source>
        <dbReference type="Proteomes" id="UP001596524"/>
    </source>
</evidence>
<comment type="caution">
    <text evidence="9">The sequence shown here is derived from an EMBL/GenBank/DDBJ whole genome shotgun (WGS) entry which is preliminary data.</text>
</comment>
<keyword evidence="5 8" id="KW-0812">Transmembrane</keyword>
<comment type="similarity">
    <text evidence="2 8">Belongs to the 4-toluene sulfonate uptake permease (TSUP) (TC 2.A.102) family.</text>
</comment>
<evidence type="ECO:0000256" key="6">
    <source>
        <dbReference type="ARBA" id="ARBA00022989"/>
    </source>
</evidence>
<feature type="transmembrane region" description="Helical" evidence="8">
    <location>
        <begin position="157"/>
        <end position="174"/>
    </location>
</feature>
<keyword evidence="7 8" id="KW-0472">Membrane</keyword>
<feature type="transmembrane region" description="Helical" evidence="8">
    <location>
        <begin position="212"/>
        <end position="233"/>
    </location>
</feature>
<gene>
    <name evidence="9" type="ORF">ACFQO6_04825</name>
</gene>
<evidence type="ECO:0000256" key="5">
    <source>
        <dbReference type="ARBA" id="ARBA00022692"/>
    </source>
</evidence>
<evidence type="ECO:0000256" key="7">
    <source>
        <dbReference type="ARBA" id="ARBA00023136"/>
    </source>
</evidence>
<dbReference type="InterPro" id="IPR052017">
    <property type="entry name" value="TSUP"/>
</dbReference>
<evidence type="ECO:0000256" key="4">
    <source>
        <dbReference type="ARBA" id="ARBA00022475"/>
    </source>
</evidence>
<evidence type="ECO:0000313" key="9">
    <source>
        <dbReference type="EMBL" id="MFC7359584.1"/>
    </source>
</evidence>